<evidence type="ECO:0000313" key="1">
    <source>
        <dbReference type="EMBL" id="KAL2729678.1"/>
    </source>
</evidence>
<feature type="non-terminal residue" evidence="1">
    <location>
        <position position="133"/>
    </location>
</feature>
<proteinExistence type="predicted"/>
<accession>A0ABD2BAX3</accession>
<protein>
    <submittedName>
        <fullName evidence="1">Myb-like protein X</fullName>
    </submittedName>
</protein>
<reference evidence="1 2" key="1">
    <citation type="journal article" date="2024" name="Ann. Entomol. Soc. Am.">
        <title>Genomic analyses of the southern and eastern yellowjacket wasps (Hymenoptera: Vespidae) reveal evolutionary signatures of social life.</title>
        <authorList>
            <person name="Catto M.A."/>
            <person name="Caine P.B."/>
            <person name="Orr S.E."/>
            <person name="Hunt B.G."/>
            <person name="Goodisman M.A.D."/>
        </authorList>
    </citation>
    <scope>NUCLEOTIDE SEQUENCE [LARGE SCALE GENOMIC DNA]</scope>
    <source>
        <strain evidence="1">233</strain>
        <tissue evidence="1">Head and thorax</tissue>
    </source>
</reference>
<dbReference type="AlphaFoldDB" id="A0ABD2BAX3"/>
<evidence type="ECO:0000313" key="2">
    <source>
        <dbReference type="Proteomes" id="UP001607302"/>
    </source>
</evidence>
<comment type="caution">
    <text evidence="1">The sequence shown here is derived from an EMBL/GenBank/DDBJ whole genome shotgun (WGS) entry which is preliminary data.</text>
</comment>
<keyword evidence="2" id="KW-1185">Reference proteome</keyword>
<dbReference type="EMBL" id="JAUDFV010000127">
    <property type="protein sequence ID" value="KAL2729678.1"/>
    <property type="molecule type" value="Genomic_DNA"/>
</dbReference>
<organism evidence="1 2">
    <name type="scientific">Vespula squamosa</name>
    <name type="common">Southern yellow jacket</name>
    <name type="synonym">Wasp</name>
    <dbReference type="NCBI Taxonomy" id="30214"/>
    <lineage>
        <taxon>Eukaryota</taxon>
        <taxon>Metazoa</taxon>
        <taxon>Ecdysozoa</taxon>
        <taxon>Arthropoda</taxon>
        <taxon>Hexapoda</taxon>
        <taxon>Insecta</taxon>
        <taxon>Pterygota</taxon>
        <taxon>Neoptera</taxon>
        <taxon>Endopterygota</taxon>
        <taxon>Hymenoptera</taxon>
        <taxon>Apocrita</taxon>
        <taxon>Aculeata</taxon>
        <taxon>Vespoidea</taxon>
        <taxon>Vespidae</taxon>
        <taxon>Vespinae</taxon>
        <taxon>Vespula</taxon>
    </lineage>
</organism>
<name>A0ABD2BAX3_VESSQ</name>
<gene>
    <name evidence="1" type="ORF">V1478_005648</name>
</gene>
<dbReference type="Proteomes" id="UP001607302">
    <property type="component" value="Unassembled WGS sequence"/>
</dbReference>
<sequence>MLVLKARLTRKKETKFIMAVTTNFDETNMTLFFKDLFEWWNEETAYFFRRIRKSAALAGGYNRSSLERLSEDRLTMQAERGSNWNFSSNKRHLYSNRSYSLKEGAKHSRRVEEAAYSALNRRRDQSCHLQGRI</sequence>